<dbReference type="Gene3D" id="3.40.50.300">
    <property type="entry name" value="P-loop containing nucleotide triphosphate hydrolases"/>
    <property type="match status" value="1"/>
</dbReference>
<name>A0ABS9UNW7_9BACT</name>
<proteinExistence type="predicted"/>
<accession>A0ABS9UNW7</accession>
<dbReference type="Proteomes" id="UP001165488">
    <property type="component" value="Unassembled WGS sequence"/>
</dbReference>
<dbReference type="RefSeq" id="WP_241274825.1">
    <property type="nucleotide sequence ID" value="NZ_JAKZGS010000006.1"/>
</dbReference>
<dbReference type="PANTHER" id="PTHR39206">
    <property type="entry name" value="SLL8004 PROTEIN"/>
    <property type="match status" value="1"/>
</dbReference>
<dbReference type="EMBL" id="JAKZGS010000006">
    <property type="protein sequence ID" value="MCH7398313.1"/>
    <property type="molecule type" value="Genomic_DNA"/>
</dbReference>
<dbReference type="InterPro" id="IPR027417">
    <property type="entry name" value="P-loop_NTPase"/>
</dbReference>
<dbReference type="PANTHER" id="PTHR39206:SF1">
    <property type="entry name" value="SLL8004 PROTEIN"/>
    <property type="match status" value="1"/>
</dbReference>
<dbReference type="SUPFAM" id="SSF52540">
    <property type="entry name" value="P-loop containing nucleoside triphosphate hydrolases"/>
    <property type="match status" value="1"/>
</dbReference>
<gene>
    <name evidence="1" type="ORF">MM236_09945</name>
</gene>
<dbReference type="Pfam" id="PF13671">
    <property type="entry name" value="AAA_33"/>
    <property type="match status" value="1"/>
</dbReference>
<reference evidence="1" key="1">
    <citation type="submission" date="2022-03" db="EMBL/GenBank/DDBJ databases">
        <title>De novo assembled genomes of Belliella spp. (Cyclobacteriaceae) strains.</title>
        <authorList>
            <person name="Szabo A."/>
            <person name="Korponai K."/>
            <person name="Felfoldi T."/>
        </authorList>
    </citation>
    <scope>NUCLEOTIDE SEQUENCE</scope>
    <source>
        <strain evidence="1">DSM 107340</strain>
    </source>
</reference>
<protein>
    <submittedName>
        <fullName evidence="1">Zeta toxin family protein</fullName>
    </submittedName>
</protein>
<keyword evidence="2" id="KW-1185">Reference proteome</keyword>
<organism evidence="1 2">
    <name type="scientific">Belliella calami</name>
    <dbReference type="NCBI Taxonomy" id="2923436"/>
    <lineage>
        <taxon>Bacteria</taxon>
        <taxon>Pseudomonadati</taxon>
        <taxon>Bacteroidota</taxon>
        <taxon>Cytophagia</taxon>
        <taxon>Cytophagales</taxon>
        <taxon>Cyclobacteriaceae</taxon>
        <taxon>Belliella</taxon>
    </lineage>
</organism>
<evidence type="ECO:0000313" key="2">
    <source>
        <dbReference type="Proteomes" id="UP001165488"/>
    </source>
</evidence>
<sequence>MKKLYIIAGCNGAGKTTASYTILPEILDCKEFVNADEIAKGISPFQPEKAGIEAGRFMLKRIKKLLESGENFAFETTLSTRSYVQFVERAKELNCQVTCLFFWLDSDDLAVSRVARRVKEGGHHIPEDVIRRRYKSGLENFFRLFLPKVDNWLFVNNSGDTYEIVAEGGVNNISINNKELWNDLKQKYYGD</sequence>
<comment type="caution">
    <text evidence="1">The sequence shown here is derived from an EMBL/GenBank/DDBJ whole genome shotgun (WGS) entry which is preliminary data.</text>
</comment>
<evidence type="ECO:0000313" key="1">
    <source>
        <dbReference type="EMBL" id="MCH7398313.1"/>
    </source>
</evidence>